<evidence type="ECO:0000313" key="3">
    <source>
        <dbReference type="EMBL" id="WPB02585.1"/>
    </source>
</evidence>
<dbReference type="EMBL" id="LKMD01000105">
    <property type="protein sequence ID" value="PIA92608.1"/>
    <property type="molecule type" value="Genomic_DNA"/>
</dbReference>
<reference evidence="3 5" key="2">
    <citation type="submission" date="2023-09" db="EMBL/GenBank/DDBJ databases">
        <title>Complete-Gapless Cercospora beticola genome.</title>
        <authorList>
            <person name="Wyatt N.A."/>
            <person name="Spanner R.E."/>
            <person name="Bolton M.D."/>
        </authorList>
    </citation>
    <scope>NUCLEOTIDE SEQUENCE [LARGE SCALE GENOMIC DNA]</scope>
    <source>
        <strain evidence="3">Cb09-40</strain>
    </source>
</reference>
<dbReference type="Proteomes" id="UP000230605">
    <property type="component" value="Chromosome 4"/>
</dbReference>
<keyword evidence="5" id="KW-1185">Reference proteome</keyword>
<feature type="region of interest" description="Disordered" evidence="1">
    <location>
        <begin position="297"/>
        <end position="335"/>
    </location>
</feature>
<dbReference type="OrthoDB" id="3870711at2759"/>
<evidence type="ECO:0000313" key="2">
    <source>
        <dbReference type="EMBL" id="PIA92608.1"/>
    </source>
</evidence>
<evidence type="ECO:0000313" key="5">
    <source>
        <dbReference type="Proteomes" id="UP001302367"/>
    </source>
</evidence>
<proteinExistence type="predicted"/>
<sequence length="415" mass="44512">MDANELALMLADLDNSRRDGLSAPDEAQARRGGSYNRDFEKAQYVEQENASRQARLAGSPTNAIHAHLQAWNNASSFGKDETAELTTNWADGQGHRLMLAQKMGDNGHGAHMGSYQHERRPRIQQVELPRPVRDPNRQRAPSPRSGGVTRWVNGVAVKSTTPVAPSRAAQKPMAPPISSAPSFAPSPVHRPLARAISRASPIPPPSPAPKPATRSLVSTTSASSTPPISRAPSVAPPAPQPAVRAPLSPEAASPLAAPRPVARSAGFSPVVANKPLQTQKAREPAFTEASLNIESVSSLSSNTPKVRESVTTNGDIKKSESLPSPPDSAERPRRKSFTETALDALQTVGTAVKAVFNGILDVNYYDGEGTHRGYRRIEVAAPLRVNVDVRAKGEYDPLQMAAEMEALAKYLIRNF</sequence>
<organism evidence="2 4">
    <name type="scientific">Cercospora beticola</name>
    <name type="common">Sugarbeet leaf spot fungus</name>
    <dbReference type="NCBI Taxonomy" id="122368"/>
    <lineage>
        <taxon>Eukaryota</taxon>
        <taxon>Fungi</taxon>
        <taxon>Dikarya</taxon>
        <taxon>Ascomycota</taxon>
        <taxon>Pezizomycotina</taxon>
        <taxon>Dothideomycetes</taxon>
        <taxon>Dothideomycetidae</taxon>
        <taxon>Mycosphaerellales</taxon>
        <taxon>Mycosphaerellaceae</taxon>
        <taxon>Cercospora</taxon>
    </lineage>
</organism>
<evidence type="ECO:0000256" key="1">
    <source>
        <dbReference type="SAM" id="MobiDB-lite"/>
    </source>
</evidence>
<dbReference type="Proteomes" id="UP001302367">
    <property type="component" value="Chromosome 4"/>
</dbReference>
<reference evidence="2 4" key="1">
    <citation type="submission" date="2015-10" db="EMBL/GenBank/DDBJ databases">
        <title>The cercosporin biosynthetic gene cluster was horizontally transferred to several fungal lineages and shown to be expanded in Cercospora beticola based on microsynteny with recipient genomes.</title>
        <authorList>
            <person name="De Jonge R."/>
            <person name="Ebert M.K."/>
            <person name="Suttle J.C."/>
            <person name="Jurick Ii W.M."/>
            <person name="Secor G.A."/>
            <person name="Thomma B.P."/>
            <person name="Van De Peer Y."/>
            <person name="Bolton M.D."/>
        </authorList>
    </citation>
    <scope>NUCLEOTIDE SEQUENCE [LARGE SCALE GENOMIC DNA]</scope>
    <source>
        <strain evidence="2 4">09-40</strain>
    </source>
</reference>
<accession>A0A2G5HJ88</accession>
<protein>
    <submittedName>
        <fullName evidence="2">Uncharacterized protein</fullName>
    </submittedName>
</protein>
<feature type="compositionally biased region" description="Low complexity" evidence="1">
    <location>
        <begin position="211"/>
        <end position="233"/>
    </location>
</feature>
<feature type="compositionally biased region" description="Low complexity" evidence="1">
    <location>
        <begin position="176"/>
        <end position="200"/>
    </location>
</feature>
<feature type="compositionally biased region" description="Low complexity" evidence="1">
    <location>
        <begin position="241"/>
        <end position="257"/>
    </location>
</feature>
<feature type="region of interest" description="Disordered" evidence="1">
    <location>
        <begin position="14"/>
        <end position="37"/>
    </location>
</feature>
<name>A0A2G5HJ88_CERBT</name>
<evidence type="ECO:0000313" key="4">
    <source>
        <dbReference type="Proteomes" id="UP000230605"/>
    </source>
</evidence>
<dbReference type="EMBL" id="CP134187">
    <property type="protein sequence ID" value="WPB02585.1"/>
    <property type="molecule type" value="Genomic_DNA"/>
</dbReference>
<feature type="region of interest" description="Disordered" evidence="1">
    <location>
        <begin position="103"/>
        <end position="257"/>
    </location>
</feature>
<gene>
    <name evidence="2" type="ORF">CB0940_05266</name>
    <name evidence="3" type="ORF">RHO25_007221</name>
</gene>
<feature type="compositionally biased region" description="Pro residues" evidence="1">
    <location>
        <begin position="201"/>
        <end position="210"/>
    </location>
</feature>
<dbReference type="AlphaFoldDB" id="A0A2G5HJ88"/>